<dbReference type="SMART" id="SM00387">
    <property type="entry name" value="HATPase_c"/>
    <property type="match status" value="1"/>
</dbReference>
<sequence length="201" mass="22362">MKRLKKNTVFSLVIALMFVLSLSGCGGNNNNTNNSASEMSEPEATNSAASADELQHIEAYTSIQNIRFGGGIRLELEVTREWYTCEMPKIILQPLVENAILHGIMEKEPEAGIIRVRAWAEQEDLIIQLLDDGIGMDSEELGAIFKGDNRKRKGGGYGVRNIDERLKFAYGTTYGLKFESISKQGTCVYVRIPLKSDRLKA</sequence>
<keyword evidence="2" id="KW-0732">Signal</keyword>
<dbReference type="InterPro" id="IPR050640">
    <property type="entry name" value="Bact_2-comp_sensor_kinase"/>
</dbReference>
<dbReference type="Gene3D" id="3.30.565.10">
    <property type="entry name" value="Histidine kinase-like ATPase, C-terminal domain"/>
    <property type="match status" value="1"/>
</dbReference>
<organism evidence="4 5">
    <name type="scientific">Paenibacillus borealis</name>
    <dbReference type="NCBI Taxonomy" id="160799"/>
    <lineage>
        <taxon>Bacteria</taxon>
        <taxon>Bacillati</taxon>
        <taxon>Bacillota</taxon>
        <taxon>Bacilli</taxon>
        <taxon>Bacillales</taxon>
        <taxon>Paenibacillaceae</taxon>
        <taxon>Paenibacillus</taxon>
    </lineage>
</organism>
<reference evidence="4 5" key="1">
    <citation type="submission" date="2016-10" db="EMBL/GenBank/DDBJ databases">
        <title>Paenibacillus species isolates.</title>
        <authorList>
            <person name="Beno S.M."/>
        </authorList>
    </citation>
    <scope>NUCLEOTIDE SEQUENCE [LARGE SCALE GENOMIC DNA]</scope>
    <source>
        <strain evidence="4 5">FSL H7-0744</strain>
    </source>
</reference>
<protein>
    <recommendedName>
        <fullName evidence="3">Histidine kinase/HSP90-like ATPase domain-containing protein</fullName>
    </recommendedName>
</protein>
<feature type="chain" id="PRO_5047112078" description="Histidine kinase/HSP90-like ATPase domain-containing protein" evidence="2">
    <location>
        <begin position="27"/>
        <end position="201"/>
    </location>
</feature>
<feature type="compositionally biased region" description="Polar residues" evidence="1">
    <location>
        <begin position="35"/>
        <end position="49"/>
    </location>
</feature>
<feature type="region of interest" description="Disordered" evidence="1">
    <location>
        <begin position="31"/>
        <end position="50"/>
    </location>
</feature>
<accession>A0ABX3HLZ3</accession>
<evidence type="ECO:0000259" key="3">
    <source>
        <dbReference type="SMART" id="SM00387"/>
    </source>
</evidence>
<dbReference type="Pfam" id="PF02518">
    <property type="entry name" value="HATPase_c"/>
    <property type="match status" value="1"/>
</dbReference>
<proteinExistence type="predicted"/>
<dbReference type="InterPro" id="IPR003594">
    <property type="entry name" value="HATPase_dom"/>
</dbReference>
<dbReference type="PROSITE" id="PS51257">
    <property type="entry name" value="PROKAR_LIPOPROTEIN"/>
    <property type="match status" value="1"/>
</dbReference>
<feature type="signal peptide" evidence="2">
    <location>
        <begin position="1"/>
        <end position="26"/>
    </location>
</feature>
<dbReference type="PANTHER" id="PTHR34220:SF7">
    <property type="entry name" value="SENSOR HISTIDINE KINASE YPDA"/>
    <property type="match status" value="1"/>
</dbReference>
<keyword evidence="5" id="KW-1185">Reference proteome</keyword>
<evidence type="ECO:0000313" key="5">
    <source>
        <dbReference type="Proteomes" id="UP000187412"/>
    </source>
</evidence>
<evidence type="ECO:0000256" key="1">
    <source>
        <dbReference type="SAM" id="MobiDB-lite"/>
    </source>
</evidence>
<comment type="caution">
    <text evidence="4">The sequence shown here is derived from an EMBL/GenBank/DDBJ whole genome shotgun (WGS) entry which is preliminary data.</text>
</comment>
<evidence type="ECO:0000256" key="2">
    <source>
        <dbReference type="SAM" id="SignalP"/>
    </source>
</evidence>
<evidence type="ECO:0000313" key="4">
    <source>
        <dbReference type="EMBL" id="OMD51774.1"/>
    </source>
</evidence>
<dbReference type="Proteomes" id="UP000187412">
    <property type="component" value="Unassembled WGS sequence"/>
</dbReference>
<feature type="domain" description="Histidine kinase/HSP90-like ATPase" evidence="3">
    <location>
        <begin position="83"/>
        <end position="196"/>
    </location>
</feature>
<dbReference type="EMBL" id="MPTB01000004">
    <property type="protein sequence ID" value="OMD51774.1"/>
    <property type="molecule type" value="Genomic_DNA"/>
</dbReference>
<name>A0ABX3HLZ3_PAEBO</name>
<dbReference type="InterPro" id="IPR036890">
    <property type="entry name" value="HATPase_C_sf"/>
</dbReference>
<dbReference type="SUPFAM" id="SSF55874">
    <property type="entry name" value="ATPase domain of HSP90 chaperone/DNA topoisomerase II/histidine kinase"/>
    <property type="match status" value="1"/>
</dbReference>
<gene>
    <name evidence="4" type="ORF">BSK56_03855</name>
</gene>
<dbReference type="PANTHER" id="PTHR34220">
    <property type="entry name" value="SENSOR HISTIDINE KINASE YPDA"/>
    <property type="match status" value="1"/>
</dbReference>
<dbReference type="RefSeq" id="WP_076109419.1">
    <property type="nucleotide sequence ID" value="NZ_MPTB01000004.1"/>
</dbReference>